<keyword evidence="9" id="KW-0539">Nucleus</keyword>
<dbReference type="FunFam" id="3.40.50.300:FF:000079">
    <property type="entry name" value="probable ATP-dependent RNA helicase DDX17"/>
    <property type="match status" value="1"/>
</dbReference>
<evidence type="ECO:0000256" key="2">
    <source>
        <dbReference type="ARBA" id="ARBA00012552"/>
    </source>
</evidence>
<feature type="compositionally biased region" description="Basic and acidic residues" evidence="14">
    <location>
        <begin position="135"/>
        <end position="157"/>
    </location>
</feature>
<comment type="function">
    <text evidence="10">ATP-dependent RNA helicase involved spliceosome assembly and in nuclear splicing. Catalyzes an ATP-dependent conformational change of U2 snRNP. Bridges U1 and U2 snRNPs and enables stable U2 snRNP association with intron RNA.</text>
</comment>
<evidence type="ECO:0000256" key="10">
    <source>
        <dbReference type="ARBA" id="ARBA00037330"/>
    </source>
</evidence>
<accession>A0A9W8XNE8</accession>
<dbReference type="EC" id="3.6.4.13" evidence="2"/>
<dbReference type="InterPro" id="IPR000629">
    <property type="entry name" value="RNA-helicase_DEAD-box_CS"/>
</dbReference>
<dbReference type="AlphaFoldDB" id="A0A9W8XNE8"/>
<feature type="region of interest" description="Disordered" evidence="14">
    <location>
        <begin position="1"/>
        <end position="244"/>
    </location>
</feature>
<name>A0A9W8XNE8_9PLEO</name>
<feature type="domain" description="DEAD-box RNA helicase Q" evidence="17">
    <location>
        <begin position="511"/>
        <end position="539"/>
    </location>
</feature>
<dbReference type="GO" id="GO:0005634">
    <property type="term" value="C:nucleus"/>
    <property type="evidence" value="ECO:0007669"/>
    <property type="project" value="UniProtKB-SubCell"/>
</dbReference>
<dbReference type="InterPro" id="IPR011545">
    <property type="entry name" value="DEAD/DEAH_box_helicase_dom"/>
</dbReference>
<dbReference type="RefSeq" id="XP_056072132.1">
    <property type="nucleotide sequence ID" value="XM_056214865.1"/>
</dbReference>
<keyword evidence="7" id="KW-0067">ATP-binding</keyword>
<dbReference type="Gene3D" id="3.40.50.300">
    <property type="entry name" value="P-loop containing nucleotide triphosphate hydrolases"/>
    <property type="match status" value="2"/>
</dbReference>
<dbReference type="InterPro" id="IPR014014">
    <property type="entry name" value="RNA_helicase_DEAD_Q_motif"/>
</dbReference>
<feature type="short sequence motif" description="Q motif" evidence="13">
    <location>
        <begin position="511"/>
        <end position="539"/>
    </location>
</feature>
<dbReference type="SMART" id="SM00487">
    <property type="entry name" value="DEXDc"/>
    <property type="match status" value="1"/>
</dbReference>
<evidence type="ECO:0000256" key="8">
    <source>
        <dbReference type="ARBA" id="ARBA00023187"/>
    </source>
</evidence>
<dbReference type="GeneID" id="80909623"/>
<gene>
    <name evidence="18" type="primary">PRP5</name>
    <name evidence="18" type="ORF">N0V89_006093</name>
</gene>
<evidence type="ECO:0000259" key="17">
    <source>
        <dbReference type="PROSITE" id="PS51195"/>
    </source>
</evidence>
<dbReference type="GO" id="GO:0005524">
    <property type="term" value="F:ATP binding"/>
    <property type="evidence" value="ECO:0007669"/>
    <property type="project" value="UniProtKB-KW"/>
</dbReference>
<dbReference type="Pfam" id="PF23469">
    <property type="entry name" value="KH_12"/>
    <property type="match status" value="1"/>
</dbReference>
<dbReference type="GO" id="GO:0003676">
    <property type="term" value="F:nucleic acid binding"/>
    <property type="evidence" value="ECO:0007669"/>
    <property type="project" value="InterPro"/>
</dbReference>
<protein>
    <recommendedName>
        <fullName evidence="2">RNA helicase</fullName>
        <ecNumber evidence="2">3.6.4.13</ecNumber>
    </recommendedName>
</protein>
<organism evidence="18 19">
    <name type="scientific">Didymosphaeria variabile</name>
    <dbReference type="NCBI Taxonomy" id="1932322"/>
    <lineage>
        <taxon>Eukaryota</taxon>
        <taxon>Fungi</taxon>
        <taxon>Dikarya</taxon>
        <taxon>Ascomycota</taxon>
        <taxon>Pezizomycotina</taxon>
        <taxon>Dothideomycetes</taxon>
        <taxon>Pleosporomycetidae</taxon>
        <taxon>Pleosporales</taxon>
        <taxon>Massarineae</taxon>
        <taxon>Didymosphaeriaceae</taxon>
        <taxon>Didymosphaeria</taxon>
    </lineage>
</organism>
<evidence type="ECO:0000256" key="4">
    <source>
        <dbReference type="ARBA" id="ARBA00022741"/>
    </source>
</evidence>
<feature type="domain" description="Helicase ATP-binding" evidence="15">
    <location>
        <begin position="542"/>
        <end position="721"/>
    </location>
</feature>
<dbReference type="PROSITE" id="PS00039">
    <property type="entry name" value="DEAD_ATP_HELICASE"/>
    <property type="match status" value="1"/>
</dbReference>
<keyword evidence="8" id="KW-0508">mRNA splicing</keyword>
<comment type="similarity">
    <text evidence="11">Belongs to the DEAD box helicase family. DDX46/PRP5 subfamily.</text>
</comment>
<keyword evidence="19" id="KW-1185">Reference proteome</keyword>
<feature type="compositionally biased region" description="Basic and acidic residues" evidence="14">
    <location>
        <begin position="1"/>
        <end position="77"/>
    </location>
</feature>
<evidence type="ECO:0000256" key="1">
    <source>
        <dbReference type="ARBA" id="ARBA00004123"/>
    </source>
</evidence>
<dbReference type="PROSITE" id="PS51195">
    <property type="entry name" value="Q_MOTIF"/>
    <property type="match status" value="1"/>
</dbReference>
<dbReference type="InterPro" id="IPR001650">
    <property type="entry name" value="Helicase_C-like"/>
</dbReference>
<comment type="caution">
    <text evidence="18">The sequence shown here is derived from an EMBL/GenBank/DDBJ whole genome shotgun (WGS) entry which is preliminary data.</text>
</comment>
<keyword evidence="3" id="KW-0507">mRNA processing</keyword>
<keyword evidence="5 18" id="KW-0378">Hydrolase</keyword>
<evidence type="ECO:0000256" key="3">
    <source>
        <dbReference type="ARBA" id="ARBA00022664"/>
    </source>
</evidence>
<dbReference type="InterPro" id="IPR056149">
    <property type="entry name" value="PRP5/DDX46/KHDC4_KH"/>
</dbReference>
<reference evidence="18" key="1">
    <citation type="submission" date="2022-10" db="EMBL/GenBank/DDBJ databases">
        <title>Tapping the CABI collections for fungal endophytes: first genome assemblies for Collariella, Neodidymelliopsis, Ascochyta clinopodiicola, Didymella pomorum, Didymosphaeria variabile, Neocosmospora piperis and Neocucurbitaria cava.</title>
        <authorList>
            <person name="Hill R."/>
        </authorList>
    </citation>
    <scope>NUCLEOTIDE SEQUENCE</scope>
    <source>
        <strain evidence="18">IMI 356815</strain>
    </source>
</reference>
<dbReference type="Proteomes" id="UP001140513">
    <property type="component" value="Unassembled WGS sequence"/>
</dbReference>
<evidence type="ECO:0000256" key="14">
    <source>
        <dbReference type="SAM" id="MobiDB-lite"/>
    </source>
</evidence>
<evidence type="ECO:0000313" key="18">
    <source>
        <dbReference type="EMBL" id="KAJ4354358.1"/>
    </source>
</evidence>
<evidence type="ECO:0000256" key="9">
    <source>
        <dbReference type="ARBA" id="ARBA00023242"/>
    </source>
</evidence>
<comment type="catalytic activity">
    <reaction evidence="12">
        <text>ATP + H2O = ADP + phosphate + H(+)</text>
        <dbReference type="Rhea" id="RHEA:13065"/>
        <dbReference type="ChEBI" id="CHEBI:15377"/>
        <dbReference type="ChEBI" id="CHEBI:15378"/>
        <dbReference type="ChEBI" id="CHEBI:30616"/>
        <dbReference type="ChEBI" id="CHEBI:43474"/>
        <dbReference type="ChEBI" id="CHEBI:456216"/>
        <dbReference type="EC" id="3.6.4.13"/>
    </reaction>
</comment>
<evidence type="ECO:0000259" key="15">
    <source>
        <dbReference type="PROSITE" id="PS51192"/>
    </source>
</evidence>
<feature type="region of interest" description="Disordered" evidence="14">
    <location>
        <begin position="268"/>
        <end position="360"/>
    </location>
</feature>
<feature type="compositionally biased region" description="Low complexity" evidence="14">
    <location>
        <begin position="179"/>
        <end position="218"/>
    </location>
</feature>
<evidence type="ECO:0000259" key="16">
    <source>
        <dbReference type="PROSITE" id="PS51194"/>
    </source>
</evidence>
<dbReference type="InterPro" id="IPR027417">
    <property type="entry name" value="P-loop_NTPase"/>
</dbReference>
<dbReference type="OrthoDB" id="196131at2759"/>
<feature type="domain" description="Helicase C-terminal" evidence="16">
    <location>
        <begin position="751"/>
        <end position="900"/>
    </location>
</feature>
<evidence type="ECO:0000256" key="13">
    <source>
        <dbReference type="PROSITE-ProRule" id="PRU00552"/>
    </source>
</evidence>
<dbReference type="PANTHER" id="PTHR47958">
    <property type="entry name" value="ATP-DEPENDENT RNA HELICASE DBP3"/>
    <property type="match status" value="1"/>
</dbReference>
<keyword evidence="6" id="KW-0347">Helicase</keyword>
<dbReference type="SUPFAM" id="SSF52540">
    <property type="entry name" value="P-loop containing nucleoside triphosphate hydrolases"/>
    <property type="match status" value="2"/>
</dbReference>
<evidence type="ECO:0000256" key="7">
    <source>
        <dbReference type="ARBA" id="ARBA00022840"/>
    </source>
</evidence>
<dbReference type="InterPro" id="IPR014001">
    <property type="entry name" value="Helicase_ATP-bd"/>
</dbReference>
<dbReference type="GO" id="GO:0016787">
    <property type="term" value="F:hydrolase activity"/>
    <property type="evidence" value="ECO:0007669"/>
    <property type="project" value="UniProtKB-KW"/>
</dbReference>
<feature type="compositionally biased region" description="Acidic residues" evidence="14">
    <location>
        <begin position="333"/>
        <end position="353"/>
    </location>
</feature>
<dbReference type="SMART" id="SM00490">
    <property type="entry name" value="HELICc"/>
    <property type="match status" value="1"/>
</dbReference>
<feature type="compositionally biased region" description="Basic and acidic residues" evidence="14">
    <location>
        <begin position="87"/>
        <end position="116"/>
    </location>
</feature>
<dbReference type="GO" id="GO:0003724">
    <property type="term" value="F:RNA helicase activity"/>
    <property type="evidence" value="ECO:0007669"/>
    <property type="project" value="UniProtKB-EC"/>
</dbReference>
<evidence type="ECO:0000256" key="5">
    <source>
        <dbReference type="ARBA" id="ARBA00022801"/>
    </source>
</evidence>
<sequence length="1148" mass="126767">MASRHADRSRYDERGGGRQPAPRRDRDDRRDNRDRDDRRYYDDERSRNERRRDRDRDRDTYRRSRSPRRDRERDRSRDRHHGSSYRSSREDRRYGHDDRWDRHDPRADRRRDDDRARHSKSATPGADARPSSRASDNRQDKNKRADEKPKLDEEAKRAATLARLEAWKKKKQQADKTDSPAAGSSPAPATPATPTATSAPVASDAEAAPSKAAAPAPSKLGVEKKAKQTKVKEPFKLAETAAPAPFAKINGATSNGAGVPSMCDIPASSHRLTKTGRGGLSTKPNGNIGSFGNKAKSGEEANKPAKKALLDDEENTGKRSLQALPDFTPLDQDVPDAPDAEEDDVMDDMDSPEGDNAAEIQAQLEKRRAEIANEDAQMKEVTEESAEKMDVDEVAGAQEDDIDPLEAFMAGLTDTQPSRGRPQGQTMFDDDHEPDLTAVEGEDLLALAATKKRKKEVPITDHSKVEYEPFRKNFYTEPTEIANMTEEEVRNLRFELDGIIVKGTNVPRPVTKWAQMGLLQQTMDVFAKLRFTKPTPIQAQAIPMAESGLDFIGVAKTGSGKTLAFGIPMIRHILDQQPLKPSDGPIALVLAPTRELSDQIGKELRPFLKASNLHIACAYGGSPISEQIAMIKRGGIHVLCATPGRLIDLLQSNSGRVLNLRRVTYLILDEADRMFDMGFEPQVMKVMANIRPDRQTILFSATMPKNINALAKKGLTNPAEVTIGGRSVVTKDVHQVVITVPPGQDPKMKELLRQLGLLFSKDENAQILVFVERQETAEDLLHKLMKAKYVGVNTIHGAKDQTDRSEAINDFKQGVLPILIATSVAARGLDVPNLAMVFNYDCPTHLEDYVHRCGRTGRAGNKGTAITLVQIPGEERFAMHVARALRDSQQDVPEDLANISKDFKAKIKAGEEKWFDPGFGGKGLDKLDAARAMEKRREKRAHHIEGEEVSDDEPELPALKKLPEVVSAANAGKETEPAADEPAWKRLLTSKIVVSKTERPAATGPTKPMSAKERALAAASKVDGRLSKKGMIHHGQPIDNKGPDAGAFHSTIEINDFPQKARWAVTNRTNVVKILDTTGVSITTKGNFYAPGKEPGENELPKLYILVEGDNENVVTDAMMEITRLLKEATMSAEDTAVRGPTGRYSVV</sequence>
<evidence type="ECO:0000256" key="6">
    <source>
        <dbReference type="ARBA" id="ARBA00022806"/>
    </source>
</evidence>
<dbReference type="CDD" id="cd18787">
    <property type="entry name" value="SF2_C_DEAD"/>
    <property type="match status" value="1"/>
</dbReference>
<comment type="subcellular location">
    <subcellularLocation>
        <location evidence="1">Nucleus</location>
    </subcellularLocation>
</comment>
<dbReference type="Pfam" id="PF00270">
    <property type="entry name" value="DEAD"/>
    <property type="match status" value="1"/>
</dbReference>
<keyword evidence="4" id="KW-0547">Nucleotide-binding</keyword>
<evidence type="ECO:0000256" key="12">
    <source>
        <dbReference type="ARBA" id="ARBA00047984"/>
    </source>
</evidence>
<dbReference type="Pfam" id="PF00271">
    <property type="entry name" value="Helicase_C"/>
    <property type="match status" value="1"/>
</dbReference>
<evidence type="ECO:0000256" key="11">
    <source>
        <dbReference type="ARBA" id="ARBA00038511"/>
    </source>
</evidence>
<dbReference type="GO" id="GO:0006397">
    <property type="term" value="P:mRNA processing"/>
    <property type="evidence" value="ECO:0007669"/>
    <property type="project" value="UniProtKB-KW"/>
</dbReference>
<proteinExistence type="inferred from homology"/>
<feature type="compositionally biased region" description="Basic and acidic residues" evidence="14">
    <location>
        <begin position="221"/>
        <end position="236"/>
    </location>
</feature>
<dbReference type="GO" id="GO:0008380">
    <property type="term" value="P:RNA splicing"/>
    <property type="evidence" value="ECO:0007669"/>
    <property type="project" value="UniProtKB-KW"/>
</dbReference>
<dbReference type="PROSITE" id="PS51192">
    <property type="entry name" value="HELICASE_ATP_BIND_1"/>
    <property type="match status" value="1"/>
</dbReference>
<evidence type="ECO:0000313" key="19">
    <source>
        <dbReference type="Proteomes" id="UP001140513"/>
    </source>
</evidence>
<dbReference type="PROSITE" id="PS51194">
    <property type="entry name" value="HELICASE_CTER"/>
    <property type="match status" value="1"/>
</dbReference>
<dbReference type="EMBL" id="JAPEUX010000004">
    <property type="protein sequence ID" value="KAJ4354358.1"/>
    <property type="molecule type" value="Genomic_DNA"/>
</dbReference>